<accession>A0A4U9HA20</accession>
<dbReference type="Proteomes" id="UP000307968">
    <property type="component" value="Chromosome"/>
</dbReference>
<comment type="similarity">
    <text evidence="2">Belongs to the GSP F family.</text>
</comment>
<dbReference type="AlphaFoldDB" id="A0A4U9HA20"/>
<evidence type="ECO:0000313" key="10">
    <source>
        <dbReference type="Proteomes" id="UP000307968"/>
    </source>
</evidence>
<keyword evidence="7" id="KW-0472">Membrane</keyword>
<dbReference type="EMBL" id="LR590463">
    <property type="protein sequence ID" value="VTP60407.1"/>
    <property type="molecule type" value="Genomic_DNA"/>
</dbReference>
<keyword evidence="6" id="KW-1133">Transmembrane helix</keyword>
<keyword evidence="4" id="KW-0997">Cell inner membrane</keyword>
<gene>
    <name evidence="9" type="primary">epsF</name>
    <name evidence="9" type="ORF">NCTC12971_00878</name>
</gene>
<dbReference type="GO" id="GO:0015628">
    <property type="term" value="P:protein secretion by the type II secretion system"/>
    <property type="evidence" value="ECO:0007669"/>
    <property type="project" value="TreeGrafter"/>
</dbReference>
<dbReference type="InterPro" id="IPR018076">
    <property type="entry name" value="T2SS_GspF_dom"/>
</dbReference>
<evidence type="ECO:0000256" key="6">
    <source>
        <dbReference type="ARBA" id="ARBA00022989"/>
    </source>
</evidence>
<evidence type="ECO:0000256" key="1">
    <source>
        <dbReference type="ARBA" id="ARBA00004429"/>
    </source>
</evidence>
<evidence type="ECO:0000256" key="2">
    <source>
        <dbReference type="ARBA" id="ARBA00005745"/>
    </source>
</evidence>
<evidence type="ECO:0000256" key="7">
    <source>
        <dbReference type="ARBA" id="ARBA00023136"/>
    </source>
</evidence>
<dbReference type="PANTHER" id="PTHR30012">
    <property type="entry name" value="GENERAL SECRETION PATHWAY PROTEIN"/>
    <property type="match status" value="1"/>
</dbReference>
<dbReference type="PANTHER" id="PTHR30012:SF7">
    <property type="entry name" value="PROTEIN TRANSPORT PROTEIN HOFC HOMOLOG"/>
    <property type="match status" value="1"/>
</dbReference>
<reference evidence="9 10" key="1">
    <citation type="submission" date="2019-05" db="EMBL/GenBank/DDBJ databases">
        <authorList>
            <consortium name="Pathogen Informatics"/>
        </authorList>
    </citation>
    <scope>NUCLEOTIDE SEQUENCE [LARGE SCALE GENOMIC DNA]</scope>
    <source>
        <strain evidence="9 10">NCTC12971</strain>
    </source>
</reference>
<keyword evidence="5" id="KW-0812">Transmembrane</keyword>
<evidence type="ECO:0000313" key="9">
    <source>
        <dbReference type="EMBL" id="VTP60407.1"/>
    </source>
</evidence>
<evidence type="ECO:0000256" key="4">
    <source>
        <dbReference type="ARBA" id="ARBA00022519"/>
    </source>
</evidence>
<comment type="subcellular location">
    <subcellularLocation>
        <location evidence="1">Cell inner membrane</location>
        <topology evidence="1">Multi-pass membrane protein</topology>
    </subcellularLocation>
</comment>
<dbReference type="InterPro" id="IPR003004">
    <property type="entry name" value="GspF/PilC"/>
</dbReference>
<feature type="domain" description="Type II secretion system protein GspF" evidence="8">
    <location>
        <begin position="64"/>
        <end position="105"/>
    </location>
</feature>
<evidence type="ECO:0000259" key="8">
    <source>
        <dbReference type="Pfam" id="PF00482"/>
    </source>
</evidence>
<organism evidence="9 10">
    <name type="scientific">Serratia rubidaea</name>
    <name type="common">Serratia marinorubra</name>
    <dbReference type="NCBI Taxonomy" id="61652"/>
    <lineage>
        <taxon>Bacteria</taxon>
        <taxon>Pseudomonadati</taxon>
        <taxon>Pseudomonadota</taxon>
        <taxon>Gammaproteobacteria</taxon>
        <taxon>Enterobacterales</taxon>
        <taxon>Yersiniaceae</taxon>
        <taxon>Serratia</taxon>
    </lineage>
</organism>
<name>A0A4U9HA20_SERRU</name>
<keyword evidence="3" id="KW-1003">Cell membrane</keyword>
<proteinExistence type="inferred from homology"/>
<protein>
    <submittedName>
        <fullName evidence="9">Cholera toxin secretion protein epsF</fullName>
    </submittedName>
</protein>
<dbReference type="Pfam" id="PF00482">
    <property type="entry name" value="T2SSF"/>
    <property type="match status" value="1"/>
</dbReference>
<dbReference type="Gene3D" id="1.20.81.30">
    <property type="entry name" value="Type II secretion system (T2SS), domain F"/>
    <property type="match status" value="1"/>
</dbReference>
<evidence type="ECO:0000256" key="5">
    <source>
        <dbReference type="ARBA" id="ARBA00022692"/>
    </source>
</evidence>
<sequence length="113" mass="12980">MTSRRLFLWQAINSQGELTQGESLAERKEQVYQLLIEQNLQPYQVARGKAISRRQWRGEALILFTRQLATLLQAGLPLMNALQLLAQQHASAPWRCLLQEIGERVPRASRCPK</sequence>
<evidence type="ECO:0000256" key="3">
    <source>
        <dbReference type="ARBA" id="ARBA00022475"/>
    </source>
</evidence>
<dbReference type="InterPro" id="IPR042094">
    <property type="entry name" value="T2SS_GspF_sf"/>
</dbReference>
<dbReference type="GO" id="GO:0005886">
    <property type="term" value="C:plasma membrane"/>
    <property type="evidence" value="ECO:0007669"/>
    <property type="project" value="UniProtKB-SubCell"/>
</dbReference>